<sequence>MKRWFDPWPVFFKREFNRTWPFLVGFAVTGTIITKFSLGLTEEDEKNSPFAQKHKR</sequence>
<evidence type="ECO:0000313" key="3">
    <source>
        <dbReference type="Proteomes" id="UP000436088"/>
    </source>
</evidence>
<name>A0A6A2ZQF2_HIBSY</name>
<reference evidence="2" key="1">
    <citation type="submission" date="2019-09" db="EMBL/GenBank/DDBJ databases">
        <title>Draft genome information of white flower Hibiscus syriacus.</title>
        <authorList>
            <person name="Kim Y.-M."/>
        </authorList>
    </citation>
    <scope>NUCLEOTIDE SEQUENCE [LARGE SCALE GENOMIC DNA]</scope>
    <source>
        <strain evidence="2">YM2019G1</strain>
    </source>
</reference>
<keyword evidence="1" id="KW-0472">Membrane</keyword>
<protein>
    <submittedName>
        <fullName evidence="2">Histone superfamily protein</fullName>
    </submittedName>
</protein>
<gene>
    <name evidence="2" type="ORF">F3Y22_tig00110819pilonHSYRG00373</name>
</gene>
<accession>A0A6A2ZQF2</accession>
<evidence type="ECO:0000256" key="1">
    <source>
        <dbReference type="SAM" id="Phobius"/>
    </source>
</evidence>
<proteinExistence type="predicted"/>
<dbReference type="InterPro" id="IPR052867">
    <property type="entry name" value="ATP_Synthase_Subunit_6"/>
</dbReference>
<dbReference type="PANTHER" id="PTHR34565:SF1">
    <property type="entry name" value="TRANSMEMBRANE PROTEIN"/>
    <property type="match status" value="1"/>
</dbReference>
<keyword evidence="1" id="KW-1133">Transmembrane helix</keyword>
<organism evidence="2 3">
    <name type="scientific">Hibiscus syriacus</name>
    <name type="common">Rose of Sharon</name>
    <dbReference type="NCBI Taxonomy" id="106335"/>
    <lineage>
        <taxon>Eukaryota</taxon>
        <taxon>Viridiplantae</taxon>
        <taxon>Streptophyta</taxon>
        <taxon>Embryophyta</taxon>
        <taxon>Tracheophyta</taxon>
        <taxon>Spermatophyta</taxon>
        <taxon>Magnoliopsida</taxon>
        <taxon>eudicotyledons</taxon>
        <taxon>Gunneridae</taxon>
        <taxon>Pentapetalae</taxon>
        <taxon>rosids</taxon>
        <taxon>malvids</taxon>
        <taxon>Malvales</taxon>
        <taxon>Malvaceae</taxon>
        <taxon>Malvoideae</taxon>
        <taxon>Hibiscus</taxon>
    </lineage>
</organism>
<dbReference type="AlphaFoldDB" id="A0A6A2ZQF2"/>
<feature type="transmembrane region" description="Helical" evidence="1">
    <location>
        <begin position="20"/>
        <end position="38"/>
    </location>
</feature>
<dbReference type="OrthoDB" id="15815at2759"/>
<dbReference type="Proteomes" id="UP000436088">
    <property type="component" value="Unassembled WGS sequence"/>
</dbReference>
<evidence type="ECO:0000313" key="2">
    <source>
        <dbReference type="EMBL" id="KAE8693115.1"/>
    </source>
</evidence>
<keyword evidence="3" id="KW-1185">Reference proteome</keyword>
<comment type="caution">
    <text evidence="2">The sequence shown here is derived from an EMBL/GenBank/DDBJ whole genome shotgun (WGS) entry which is preliminary data.</text>
</comment>
<dbReference type="EMBL" id="VEPZ02001124">
    <property type="protein sequence ID" value="KAE8693115.1"/>
    <property type="molecule type" value="Genomic_DNA"/>
</dbReference>
<keyword evidence="1" id="KW-0812">Transmembrane</keyword>
<dbReference type="PANTHER" id="PTHR34565">
    <property type="entry name" value="TRANSMEMBRANE PROTEIN"/>
    <property type="match status" value="1"/>
</dbReference>